<organism evidence="1 2">
    <name type="scientific">Carnegiea gigantea</name>
    <dbReference type="NCBI Taxonomy" id="171969"/>
    <lineage>
        <taxon>Eukaryota</taxon>
        <taxon>Viridiplantae</taxon>
        <taxon>Streptophyta</taxon>
        <taxon>Embryophyta</taxon>
        <taxon>Tracheophyta</taxon>
        <taxon>Spermatophyta</taxon>
        <taxon>Magnoliopsida</taxon>
        <taxon>eudicotyledons</taxon>
        <taxon>Gunneridae</taxon>
        <taxon>Pentapetalae</taxon>
        <taxon>Caryophyllales</taxon>
        <taxon>Cactineae</taxon>
        <taxon>Cactaceae</taxon>
        <taxon>Cactoideae</taxon>
        <taxon>Echinocereeae</taxon>
        <taxon>Carnegiea</taxon>
    </lineage>
</organism>
<evidence type="ECO:0000313" key="2">
    <source>
        <dbReference type="Proteomes" id="UP001153076"/>
    </source>
</evidence>
<proteinExistence type="predicted"/>
<dbReference type="AlphaFoldDB" id="A0A9Q1JTK4"/>
<evidence type="ECO:0000313" key="1">
    <source>
        <dbReference type="EMBL" id="KAJ8430749.1"/>
    </source>
</evidence>
<comment type="caution">
    <text evidence="1">The sequence shown here is derived from an EMBL/GenBank/DDBJ whole genome shotgun (WGS) entry which is preliminary data.</text>
</comment>
<name>A0A9Q1JTK4_9CARY</name>
<keyword evidence="2" id="KW-1185">Reference proteome</keyword>
<sequence>MSTHSINISGTTWYITKTQLLDTELLLDKLTRQPHHTLDQEGAMPSTPGKGGLGICDLVTWNYALLMRQAWRIYSNPHLLLAQLYQGKRGTHSPIEMAYDDDTKGSVSWGRKGLTRAASKFIQGLGGISETVTQFVFLKTDGVIAGQSCYDLRSTLSLGRIVQSSIYLMNPEQGVTSGRFDPFFPITPLDLSWHNIFDQRLYWPLTTHGEYSSKSGYLWLKNQQTPPPAPRKPNYGKFCGHGISLLVGKFWCGKSITMHSQLVTIDGLDEWNLAFTIRYAKSLKNRRNTSFGTVSSPNSFAADHRGVEIFATIVWSIWTFRNEVIHKSLQPTPLMMANLNTLSIKTTSQQQER</sequence>
<accession>A0A9Q1JTK4</accession>
<dbReference type="EMBL" id="JAKOGI010000761">
    <property type="protein sequence ID" value="KAJ8430749.1"/>
    <property type="molecule type" value="Genomic_DNA"/>
</dbReference>
<gene>
    <name evidence="1" type="ORF">Cgig2_009640</name>
</gene>
<dbReference type="Proteomes" id="UP001153076">
    <property type="component" value="Unassembled WGS sequence"/>
</dbReference>
<protein>
    <submittedName>
        <fullName evidence="1">Uncharacterized protein</fullName>
    </submittedName>
</protein>
<reference evidence="1" key="1">
    <citation type="submission" date="2022-04" db="EMBL/GenBank/DDBJ databases">
        <title>Carnegiea gigantea Genome sequencing and assembly v2.</title>
        <authorList>
            <person name="Copetti D."/>
            <person name="Sanderson M.J."/>
            <person name="Burquez A."/>
            <person name="Wojciechowski M.F."/>
        </authorList>
    </citation>
    <scope>NUCLEOTIDE SEQUENCE</scope>
    <source>
        <strain evidence="1">SGP5-SGP5p</strain>
        <tissue evidence="1">Aerial part</tissue>
    </source>
</reference>